<protein>
    <recommendedName>
        <fullName evidence="10 11">Lon protease</fullName>
        <ecNumber evidence="10 11">3.4.21.53</ecNumber>
    </recommendedName>
    <alternativeName>
        <fullName evidence="10">ATP-dependent protease La</fullName>
    </alternativeName>
</protein>
<dbReference type="Gene3D" id="2.30.130.40">
    <property type="entry name" value="LON domain-like"/>
    <property type="match status" value="1"/>
</dbReference>
<dbReference type="InterPro" id="IPR027417">
    <property type="entry name" value="P-loop_NTPase"/>
</dbReference>
<dbReference type="Pfam" id="PF00004">
    <property type="entry name" value="AAA"/>
    <property type="match status" value="1"/>
</dbReference>
<keyword evidence="8 10" id="KW-0346">Stress response</keyword>
<comment type="caution">
    <text evidence="17">The sequence shown here is derived from an EMBL/GenBank/DDBJ whole genome shotgun (WGS) entry which is preliminary data.</text>
</comment>
<evidence type="ECO:0000256" key="8">
    <source>
        <dbReference type="ARBA" id="ARBA00023016"/>
    </source>
</evidence>
<dbReference type="InterPro" id="IPR046336">
    <property type="entry name" value="Lon_prtase_N_sf"/>
</dbReference>
<evidence type="ECO:0000313" key="17">
    <source>
        <dbReference type="EMBL" id="PZD81942.1"/>
    </source>
</evidence>
<dbReference type="InterPro" id="IPR003111">
    <property type="entry name" value="Lon_prtase_N"/>
</dbReference>
<dbReference type="FunFam" id="1.20.5.5270:FF:000002">
    <property type="entry name" value="Lon protease homolog"/>
    <property type="match status" value="1"/>
</dbReference>
<dbReference type="SUPFAM" id="SSF88697">
    <property type="entry name" value="PUA domain-like"/>
    <property type="match status" value="1"/>
</dbReference>
<dbReference type="SMR" id="A0A2W1KHP4"/>
<dbReference type="HAMAP" id="MF_01973">
    <property type="entry name" value="lon_bact"/>
    <property type="match status" value="1"/>
</dbReference>
<dbReference type="FunFam" id="3.30.230.10:FF:000010">
    <property type="entry name" value="Lon protease"/>
    <property type="match status" value="1"/>
</dbReference>
<dbReference type="PROSITE" id="PS51787">
    <property type="entry name" value="LON_N"/>
    <property type="match status" value="1"/>
</dbReference>
<evidence type="ECO:0000256" key="4">
    <source>
        <dbReference type="ARBA" id="ARBA00022741"/>
    </source>
</evidence>
<dbReference type="AlphaFoldDB" id="A0A2W1KHP4"/>
<dbReference type="Pfam" id="PF05362">
    <property type="entry name" value="Lon_C"/>
    <property type="match status" value="1"/>
</dbReference>
<dbReference type="PANTHER" id="PTHR10046">
    <property type="entry name" value="ATP DEPENDENT LON PROTEASE FAMILY MEMBER"/>
    <property type="match status" value="1"/>
</dbReference>
<comment type="function">
    <text evidence="10">ATP-dependent serine protease that mediates the selective degradation of mutant and abnormal proteins as well as certain short-lived regulatory proteins. Required for cellular homeostasis and for survival from DNA damage and developmental changes induced by stress. Degrades polypeptides processively to yield small peptide fragments that are 5 to 10 amino acids long. Binds to DNA in a double-stranded, site-specific manner.</text>
</comment>
<dbReference type="InterPro" id="IPR027065">
    <property type="entry name" value="Lon_Prtase"/>
</dbReference>
<dbReference type="Proteomes" id="UP000248886">
    <property type="component" value="Unassembled WGS sequence"/>
</dbReference>
<dbReference type="InterPro" id="IPR003959">
    <property type="entry name" value="ATPase_AAA_core"/>
</dbReference>
<keyword evidence="7 10" id="KW-0067">ATP-binding</keyword>
<keyword evidence="2 10" id="KW-0963">Cytoplasm</keyword>
<dbReference type="NCBIfam" id="TIGR00763">
    <property type="entry name" value="lon"/>
    <property type="match status" value="1"/>
</dbReference>
<dbReference type="PRINTS" id="PR00830">
    <property type="entry name" value="ENDOLAPTASE"/>
</dbReference>
<feature type="domain" description="Lon N-terminal" evidence="16">
    <location>
        <begin position="17"/>
        <end position="210"/>
    </location>
</feature>
<organism evidence="17 18">
    <name type="scientific">Acidithiobacillus ferrooxidans</name>
    <name type="common">Thiobacillus ferrooxidans</name>
    <dbReference type="NCBI Taxonomy" id="920"/>
    <lineage>
        <taxon>Bacteria</taxon>
        <taxon>Pseudomonadati</taxon>
        <taxon>Pseudomonadota</taxon>
        <taxon>Acidithiobacillia</taxon>
        <taxon>Acidithiobacillales</taxon>
        <taxon>Acidithiobacillaceae</taxon>
        <taxon>Acidithiobacillus</taxon>
    </lineage>
</organism>
<feature type="active site" evidence="10 12">
    <location>
        <position position="729"/>
    </location>
</feature>
<keyword evidence="3 10" id="KW-0645">Protease</keyword>
<evidence type="ECO:0000256" key="10">
    <source>
        <dbReference type="HAMAP-Rule" id="MF_01973"/>
    </source>
</evidence>
<dbReference type="InterPro" id="IPR003593">
    <property type="entry name" value="AAA+_ATPase"/>
</dbReference>
<dbReference type="RefSeq" id="WP_012536431.1">
    <property type="nucleotide sequence ID" value="NZ_CP191259.1"/>
</dbReference>
<dbReference type="GO" id="GO:0004252">
    <property type="term" value="F:serine-type endopeptidase activity"/>
    <property type="evidence" value="ECO:0007669"/>
    <property type="project" value="UniProtKB-UniRule"/>
</dbReference>
<sequence>MAKIDRSLLVEEEAQMVPVLPLRDVVVFPFMVIPLFVGRAKSIRALEDAMSGEKQILLVSQKNAADDDPQPENIYRIGTLATILQLLKLPDGTVKVLVEGTDRAKIVSFLPAEESLRAQVQIVASGAANDRELEALMRSVSAQFEAYVKLNKKIPPEILSTLASMDDPARLADTVAAHLGLKLEEKQEILEKADTRARLEHLLGMMESEIDLLQVEKRIRGRVKRQMEKSQREYYLNEQMKAIQKELGDLSEEGGGELDELARKIDKAGMPKDVRAKADAELKKLRMMSPMSAEATVVRNYIDWLVGVPWRKRSKITKDLKRAKAILDADHYGLEDVKERILEYLAVQERVGNSRGPILCLVGPPGVGKTSLGRSIAAATGRKFVRMSLGGVRDEAEIRGHRRTYIGALPGKIIQSLAKIATRNPLMLLDEVDKMAMDFRGDPASALLEVLDPEQNATFSDHYLEVDFNLSEVMFVTTANTLNIPAPLMDRMEVIRISGYTEDEKIHIATKYLLPKQIEKAGLQDGEMQVSQTVIRDIIRYYTREAGVRNLERELARICRKVVKELLLDKKRTRVQVSDRNLDKYLGVRRFDFGKAEKENRIGEVTGLAWTEVGGELLSIEAVVVPGRGKLLITGKLGDVMQESIQAAMSVVRARSRALGIPADFYQNHDFHIHVPEGATPKDGPSAGIGMATALVSALTNIPVHATVAMTGEITLRGEVLPIGGLKEKLLAAHRGGISTVLIPAENEKDLQEIPKNVRDALTIKVVRWIDEVLAIALESSPTPLPPESGGDVLVGVVPGKESSEDKAMAH</sequence>
<dbReference type="Gene3D" id="1.20.58.1480">
    <property type="match status" value="1"/>
</dbReference>
<keyword evidence="4 10" id="KW-0547">Nucleotide-binding</keyword>
<evidence type="ECO:0000256" key="5">
    <source>
        <dbReference type="ARBA" id="ARBA00022801"/>
    </source>
</evidence>
<feature type="domain" description="Lon proteolytic" evidence="15">
    <location>
        <begin position="599"/>
        <end position="780"/>
    </location>
</feature>
<dbReference type="GO" id="GO:0043565">
    <property type="term" value="F:sequence-specific DNA binding"/>
    <property type="evidence" value="ECO:0007669"/>
    <property type="project" value="UniProtKB-UniRule"/>
</dbReference>
<comment type="similarity">
    <text evidence="10 11 14">Belongs to the peptidase S16 family.</text>
</comment>
<dbReference type="Gene3D" id="1.20.5.5270">
    <property type="match status" value="1"/>
</dbReference>
<accession>A0A2W1KHP4</accession>
<evidence type="ECO:0000259" key="15">
    <source>
        <dbReference type="PROSITE" id="PS51786"/>
    </source>
</evidence>
<dbReference type="GO" id="GO:0006515">
    <property type="term" value="P:protein quality control for misfolded or incompletely synthesized proteins"/>
    <property type="evidence" value="ECO:0007669"/>
    <property type="project" value="UniProtKB-UniRule"/>
</dbReference>
<evidence type="ECO:0000256" key="7">
    <source>
        <dbReference type="ARBA" id="ARBA00022840"/>
    </source>
</evidence>
<dbReference type="SUPFAM" id="SSF52540">
    <property type="entry name" value="P-loop containing nucleoside triphosphate hydrolases"/>
    <property type="match status" value="1"/>
</dbReference>
<evidence type="ECO:0000313" key="18">
    <source>
        <dbReference type="Proteomes" id="UP000248886"/>
    </source>
</evidence>
<dbReference type="CDD" id="cd19500">
    <property type="entry name" value="RecA-like_Lon"/>
    <property type="match status" value="1"/>
</dbReference>
<dbReference type="Gene3D" id="1.10.8.60">
    <property type="match status" value="1"/>
</dbReference>
<dbReference type="InterPro" id="IPR008269">
    <property type="entry name" value="Lon_proteolytic"/>
</dbReference>
<evidence type="ECO:0000256" key="13">
    <source>
        <dbReference type="PIRSR" id="PIRSR001174-2"/>
    </source>
</evidence>
<evidence type="ECO:0000256" key="6">
    <source>
        <dbReference type="ARBA" id="ARBA00022825"/>
    </source>
</evidence>
<dbReference type="Gene3D" id="3.40.50.300">
    <property type="entry name" value="P-loop containing nucleotide triphosphate hydrolases"/>
    <property type="match status" value="1"/>
</dbReference>
<dbReference type="InterPro" id="IPR054594">
    <property type="entry name" value="Lon_lid"/>
</dbReference>
<evidence type="ECO:0000256" key="12">
    <source>
        <dbReference type="PIRSR" id="PIRSR001174-1"/>
    </source>
</evidence>
<dbReference type="Gene3D" id="3.30.230.10">
    <property type="match status" value="1"/>
</dbReference>
<dbReference type="InterPro" id="IPR020568">
    <property type="entry name" value="Ribosomal_Su5_D2-typ_SF"/>
</dbReference>
<proteinExistence type="evidence at transcript level"/>
<dbReference type="Pfam" id="PF22667">
    <property type="entry name" value="Lon_lid"/>
    <property type="match status" value="1"/>
</dbReference>
<comment type="catalytic activity">
    <reaction evidence="9 10 11 14">
        <text>Hydrolysis of proteins in presence of ATP.</text>
        <dbReference type="EC" id="3.4.21.53"/>
    </reaction>
</comment>
<dbReference type="SUPFAM" id="SSF54211">
    <property type="entry name" value="Ribosomal protein S5 domain 2-like"/>
    <property type="match status" value="1"/>
</dbReference>
<dbReference type="GO" id="GO:0004176">
    <property type="term" value="F:ATP-dependent peptidase activity"/>
    <property type="evidence" value="ECO:0007669"/>
    <property type="project" value="UniProtKB-UniRule"/>
</dbReference>
<comment type="induction">
    <text evidence="10">By heat shock.</text>
</comment>
<reference evidence="17 18" key="1">
    <citation type="submission" date="2018-06" db="EMBL/GenBank/DDBJ databases">
        <title>Draft sequence of Acidithiobacillus ferrooxidans CCM 4253.</title>
        <authorList>
            <person name="Moya-Beltran A."/>
            <person name="Castro M."/>
            <person name="Covarrubias P.C."/>
            <person name="Issotta F."/>
            <person name="Janiczek O."/>
            <person name="Mandl M."/>
            <person name="Kucera J."/>
            <person name="Quatrini R."/>
        </authorList>
    </citation>
    <scope>NUCLEOTIDE SEQUENCE [LARGE SCALE GENOMIC DNA]</scope>
    <source>
        <strain evidence="17 18">CCM 4253</strain>
    </source>
</reference>
<dbReference type="SMART" id="SM00464">
    <property type="entry name" value="LON"/>
    <property type="match status" value="1"/>
</dbReference>
<gene>
    <name evidence="10" type="primary">lon</name>
    <name evidence="17" type="ORF">DN052_02420</name>
</gene>
<dbReference type="GO" id="GO:0005524">
    <property type="term" value="F:ATP binding"/>
    <property type="evidence" value="ECO:0007669"/>
    <property type="project" value="UniProtKB-UniRule"/>
</dbReference>
<dbReference type="OrthoDB" id="5409139at2"/>
<evidence type="ECO:0000256" key="11">
    <source>
        <dbReference type="PIRNR" id="PIRNR001174"/>
    </source>
</evidence>
<dbReference type="EMBL" id="QKQP01000001">
    <property type="protein sequence ID" value="PZD81942.1"/>
    <property type="molecule type" value="Genomic_DNA"/>
</dbReference>
<feature type="active site" evidence="10 12">
    <location>
        <position position="686"/>
    </location>
</feature>
<dbReference type="InterPro" id="IPR004815">
    <property type="entry name" value="Lon_bac/euk-typ"/>
</dbReference>
<dbReference type="FunFam" id="3.40.50.300:FF:000021">
    <property type="entry name" value="Lon protease homolog"/>
    <property type="match status" value="1"/>
</dbReference>
<name>A0A2W1KHP4_ACIFR</name>
<dbReference type="InterPro" id="IPR027543">
    <property type="entry name" value="Lon_bac"/>
</dbReference>
<comment type="subcellular location">
    <subcellularLocation>
        <location evidence="1 10 11">Cytoplasm</location>
    </subcellularLocation>
</comment>
<dbReference type="GO" id="GO:0034605">
    <property type="term" value="P:cellular response to heat"/>
    <property type="evidence" value="ECO:0007669"/>
    <property type="project" value="UniProtKB-UniRule"/>
</dbReference>
<dbReference type="PIRSF" id="PIRSF001174">
    <property type="entry name" value="Lon_proteas"/>
    <property type="match status" value="1"/>
</dbReference>
<evidence type="ECO:0000256" key="9">
    <source>
        <dbReference type="ARBA" id="ARBA00050665"/>
    </source>
</evidence>
<dbReference type="GO" id="GO:0016887">
    <property type="term" value="F:ATP hydrolysis activity"/>
    <property type="evidence" value="ECO:0007669"/>
    <property type="project" value="UniProtKB-UniRule"/>
</dbReference>
<dbReference type="GO" id="GO:0005737">
    <property type="term" value="C:cytoplasm"/>
    <property type="evidence" value="ECO:0007669"/>
    <property type="project" value="UniProtKB-SubCell"/>
</dbReference>
<evidence type="ECO:0000259" key="16">
    <source>
        <dbReference type="PROSITE" id="PS51787"/>
    </source>
</evidence>
<dbReference type="PROSITE" id="PS51786">
    <property type="entry name" value="LON_PROTEOLYTIC"/>
    <property type="match status" value="1"/>
</dbReference>
<dbReference type="SMART" id="SM00382">
    <property type="entry name" value="AAA"/>
    <property type="match status" value="1"/>
</dbReference>
<evidence type="ECO:0000256" key="14">
    <source>
        <dbReference type="PROSITE-ProRule" id="PRU01122"/>
    </source>
</evidence>
<dbReference type="FunFam" id="1.20.58.1480:FF:000001">
    <property type="entry name" value="Lon protease"/>
    <property type="match status" value="1"/>
</dbReference>
<dbReference type="Pfam" id="PF02190">
    <property type="entry name" value="LON_substr_bdg"/>
    <property type="match status" value="1"/>
</dbReference>
<dbReference type="InterPro" id="IPR014721">
    <property type="entry name" value="Ribsml_uS5_D2-typ_fold_subgr"/>
</dbReference>
<dbReference type="NCBIfam" id="NF008053">
    <property type="entry name" value="PRK10787.1"/>
    <property type="match status" value="1"/>
</dbReference>
<dbReference type="EC" id="3.4.21.53" evidence="10 11"/>
<comment type="subunit">
    <text evidence="10 11">Homohexamer. Organized in a ring with a central cavity.</text>
</comment>
<dbReference type="InterPro" id="IPR015947">
    <property type="entry name" value="PUA-like_sf"/>
</dbReference>
<evidence type="ECO:0000256" key="2">
    <source>
        <dbReference type="ARBA" id="ARBA00022490"/>
    </source>
</evidence>
<evidence type="ECO:0000256" key="3">
    <source>
        <dbReference type="ARBA" id="ARBA00022670"/>
    </source>
</evidence>
<keyword evidence="5 10" id="KW-0378">Hydrolase</keyword>
<evidence type="ECO:0000256" key="1">
    <source>
        <dbReference type="ARBA" id="ARBA00004496"/>
    </source>
</evidence>
<feature type="binding site" evidence="10 13">
    <location>
        <begin position="363"/>
        <end position="370"/>
    </location>
    <ligand>
        <name>ATP</name>
        <dbReference type="ChEBI" id="CHEBI:30616"/>
    </ligand>
</feature>
<keyword evidence="6 10" id="KW-0720">Serine protease</keyword>